<dbReference type="InParanoid" id="A0A1V8TGC3"/>
<comment type="caution">
    <text evidence="3">The sequence shown here is derived from an EMBL/GenBank/DDBJ whole genome shotgun (WGS) entry which is preliminary data.</text>
</comment>
<feature type="compositionally biased region" description="Basic and acidic residues" evidence="1">
    <location>
        <begin position="304"/>
        <end position="314"/>
    </location>
</feature>
<organism evidence="3 4">
    <name type="scientific">Cryoendolithus antarcticus</name>
    <dbReference type="NCBI Taxonomy" id="1507870"/>
    <lineage>
        <taxon>Eukaryota</taxon>
        <taxon>Fungi</taxon>
        <taxon>Dikarya</taxon>
        <taxon>Ascomycota</taxon>
        <taxon>Pezizomycotina</taxon>
        <taxon>Dothideomycetes</taxon>
        <taxon>Dothideomycetidae</taxon>
        <taxon>Cladosporiales</taxon>
        <taxon>Cladosporiaceae</taxon>
        <taxon>Cryoendolithus</taxon>
    </lineage>
</organism>
<feature type="chain" id="PRO_5012144682" evidence="2">
    <location>
        <begin position="21"/>
        <end position="314"/>
    </location>
</feature>
<dbReference type="AlphaFoldDB" id="A0A1V8TGC3"/>
<gene>
    <name evidence="3" type="ORF">B0A48_03729</name>
</gene>
<keyword evidence="4" id="KW-1185">Reference proteome</keyword>
<feature type="signal peptide" evidence="2">
    <location>
        <begin position="1"/>
        <end position="20"/>
    </location>
</feature>
<evidence type="ECO:0000256" key="2">
    <source>
        <dbReference type="SAM" id="SignalP"/>
    </source>
</evidence>
<sequence>MKWATLLALFFSLSAGLVNGKKHKSSSTCVYHMFTALPPHPKALCQYREMSKDETYVRKVTEIPNAKDAKYGWVVTGNDFWKNPPLWLDKQQKAQRPQDPPEAYLAKLQTCGKISGFAMDRLHERYGFGVDQNTSQILLDEKGQPFKAYSNWLWRAKFFTPHAKKDSARIKHCIADVNGMFIYGPMSTPNCERGDFTVKCQSDHRISRCWDLDDNGKLKMQQPKKYDWGKNSIHCNADGGVKCYNCINARVHDPLWPQQAAVQCHYAHGLTMDQMKQHNRIYETTILPDPCPGAAGYKPTPAPKSRDGAWEDPI</sequence>
<keyword evidence="2" id="KW-0732">Signal</keyword>
<dbReference type="Proteomes" id="UP000192596">
    <property type="component" value="Unassembled WGS sequence"/>
</dbReference>
<protein>
    <submittedName>
        <fullName evidence="3">Uncharacterized protein</fullName>
    </submittedName>
</protein>
<evidence type="ECO:0000313" key="4">
    <source>
        <dbReference type="Proteomes" id="UP000192596"/>
    </source>
</evidence>
<feature type="region of interest" description="Disordered" evidence="1">
    <location>
        <begin position="293"/>
        <end position="314"/>
    </location>
</feature>
<evidence type="ECO:0000256" key="1">
    <source>
        <dbReference type="SAM" id="MobiDB-lite"/>
    </source>
</evidence>
<name>A0A1V8TGC3_9PEZI</name>
<proteinExistence type="predicted"/>
<reference evidence="4" key="1">
    <citation type="submission" date="2017-03" db="EMBL/GenBank/DDBJ databases">
        <title>Genomes of endolithic fungi from Antarctica.</title>
        <authorList>
            <person name="Coleine C."/>
            <person name="Masonjones S."/>
            <person name="Stajich J.E."/>
        </authorList>
    </citation>
    <scope>NUCLEOTIDE SEQUENCE [LARGE SCALE GENOMIC DNA]</scope>
    <source>
        <strain evidence="4">CCFEE 5527</strain>
    </source>
</reference>
<dbReference type="EMBL" id="NAJO01000008">
    <property type="protein sequence ID" value="OQO10433.1"/>
    <property type="molecule type" value="Genomic_DNA"/>
</dbReference>
<evidence type="ECO:0000313" key="3">
    <source>
        <dbReference type="EMBL" id="OQO10433.1"/>
    </source>
</evidence>
<accession>A0A1V8TGC3</accession>